<proteinExistence type="predicted"/>
<reference evidence="2" key="1">
    <citation type="journal article" date="2024" name="J Bioinform Genom">
        <title>Complete genome sequence of the type strain bacterium Sphaerochaeta associata GLS2t (VKM B-2742)t.</title>
        <authorList>
            <person name="Troshina O.Y."/>
            <person name="Tepeeva A.N."/>
            <person name="Arzamasceva V.O."/>
            <person name="Whitman W.B."/>
            <person name="Varghese N."/>
            <person name="Shapiro N."/>
            <person name="Woyke T."/>
            <person name="Kripides N.C."/>
            <person name="Vasilenko O.V."/>
        </authorList>
    </citation>
    <scope>NUCLEOTIDE SEQUENCE [LARGE SCALE GENOMIC DNA]</scope>
    <source>
        <strain evidence="2">GLS2T</strain>
    </source>
</reference>
<dbReference type="EMBL" id="CP094929">
    <property type="protein sequence ID" value="UOM50101.1"/>
    <property type="molecule type" value="Genomic_DNA"/>
</dbReference>
<sequence>MPTVEENDPYRQVLVSMAPEAPTIPAFPTLNWTYQNGLYCISETDADKLLYYGENELPLFAHRYKQYLRQIGLILEALSKP</sequence>
<evidence type="ECO:0000313" key="2">
    <source>
        <dbReference type="Proteomes" id="UP000829708"/>
    </source>
</evidence>
<dbReference type="Proteomes" id="UP000829708">
    <property type="component" value="Chromosome"/>
</dbReference>
<dbReference type="RefSeq" id="WP_244771495.1">
    <property type="nucleotide sequence ID" value="NZ_CP094929.1"/>
</dbReference>
<gene>
    <name evidence="1" type="ORF">MUG09_11105</name>
</gene>
<keyword evidence="2" id="KW-1185">Reference proteome</keyword>
<evidence type="ECO:0000313" key="1">
    <source>
        <dbReference type="EMBL" id="UOM50101.1"/>
    </source>
</evidence>
<accession>A0ABY4D732</accession>
<name>A0ABY4D732_9SPIR</name>
<organism evidence="1 2">
    <name type="scientific">Sphaerochaeta associata</name>
    <dbReference type="NCBI Taxonomy" id="1129264"/>
    <lineage>
        <taxon>Bacteria</taxon>
        <taxon>Pseudomonadati</taxon>
        <taxon>Spirochaetota</taxon>
        <taxon>Spirochaetia</taxon>
        <taxon>Spirochaetales</taxon>
        <taxon>Sphaerochaetaceae</taxon>
        <taxon>Sphaerochaeta</taxon>
    </lineage>
</organism>
<protein>
    <submittedName>
        <fullName evidence="1">Uncharacterized protein</fullName>
    </submittedName>
</protein>